<evidence type="ECO:0008006" key="4">
    <source>
        <dbReference type="Google" id="ProtNLM"/>
    </source>
</evidence>
<organism evidence="2 3">
    <name type="scientific">Caballeronia arvi</name>
    <dbReference type="NCBI Taxonomy" id="1777135"/>
    <lineage>
        <taxon>Bacteria</taxon>
        <taxon>Pseudomonadati</taxon>
        <taxon>Pseudomonadota</taxon>
        <taxon>Betaproteobacteria</taxon>
        <taxon>Burkholderiales</taxon>
        <taxon>Burkholderiaceae</taxon>
        <taxon>Caballeronia</taxon>
    </lineage>
</organism>
<comment type="caution">
    <text evidence="2">The sequence shown here is derived from an EMBL/GenBank/DDBJ whole genome shotgun (WGS) entry which is preliminary data.</text>
</comment>
<dbReference type="Proteomes" id="UP000055019">
    <property type="component" value="Unassembled WGS sequence"/>
</dbReference>
<dbReference type="RefSeq" id="WP_061152732.1">
    <property type="nucleotide sequence ID" value="NZ_FCOM02000178.1"/>
</dbReference>
<accession>A0A158L611</accession>
<gene>
    <name evidence="2" type="ORF">AWB74_08731</name>
</gene>
<dbReference type="OrthoDB" id="8924975at2"/>
<feature type="transmembrane region" description="Helical" evidence="1">
    <location>
        <begin position="34"/>
        <end position="55"/>
    </location>
</feature>
<dbReference type="EMBL" id="FCOM02000178">
    <property type="protein sequence ID" value="SAL88786.1"/>
    <property type="molecule type" value="Genomic_DNA"/>
</dbReference>
<protein>
    <recommendedName>
        <fullName evidence="4">Poly-beta-1,6-N-acetyl-D-glucosamine biosynthesis protein PgaD</fullName>
    </recommendedName>
</protein>
<proteinExistence type="predicted"/>
<keyword evidence="3" id="KW-1185">Reference proteome</keyword>
<evidence type="ECO:0000313" key="3">
    <source>
        <dbReference type="Proteomes" id="UP000055019"/>
    </source>
</evidence>
<reference evidence="2" key="1">
    <citation type="submission" date="2016-01" db="EMBL/GenBank/DDBJ databases">
        <authorList>
            <person name="Peeters C."/>
        </authorList>
    </citation>
    <scope>NUCLEOTIDE SEQUENCE [LARGE SCALE GENOMIC DNA]</scope>
    <source>
        <strain evidence="2">LMG 29317</strain>
    </source>
</reference>
<name>A0A158L611_9BURK</name>
<keyword evidence="1" id="KW-1133">Transmembrane helix</keyword>
<keyword evidence="1" id="KW-0472">Membrane</keyword>
<feature type="transmembrane region" description="Helical" evidence="1">
    <location>
        <begin position="67"/>
        <end position="88"/>
    </location>
</feature>
<evidence type="ECO:0000313" key="2">
    <source>
        <dbReference type="EMBL" id="SAL88786.1"/>
    </source>
</evidence>
<sequence>MEFPIIDVSKQSVSQFAAEYSKAKAVRSVVWYRVLRPTFVLATWALAAIYIRWCVENATDDERSLDAFMPGIEGIGIVVLAMIFWTFGRQMDALNPQRVRRVPDMLNAPHPDTTHEIPAGDAGRCLVAYHDDAGMISHVTTIHEFERQAA</sequence>
<keyword evidence="1" id="KW-0812">Transmembrane</keyword>
<dbReference type="AlphaFoldDB" id="A0A158L611"/>
<evidence type="ECO:0000256" key="1">
    <source>
        <dbReference type="SAM" id="Phobius"/>
    </source>
</evidence>